<feature type="transmembrane region" description="Helical" evidence="1">
    <location>
        <begin position="60"/>
        <end position="77"/>
    </location>
</feature>
<keyword evidence="1" id="KW-0472">Membrane</keyword>
<dbReference type="AlphaFoldDB" id="A0A0V0H0F3"/>
<protein>
    <submittedName>
        <fullName evidence="2">Putative ovule protein</fullName>
    </submittedName>
</protein>
<keyword evidence="1" id="KW-1133">Transmembrane helix</keyword>
<name>A0A0V0H0F3_SOLCH</name>
<feature type="transmembrane region" description="Helical" evidence="1">
    <location>
        <begin position="103"/>
        <end position="121"/>
    </location>
</feature>
<evidence type="ECO:0000256" key="1">
    <source>
        <dbReference type="SAM" id="Phobius"/>
    </source>
</evidence>
<dbReference type="PANTHER" id="PTHR33306:SF29">
    <property type="match status" value="1"/>
</dbReference>
<sequence length="133" mass="15279">MGWFIGERRGVSWRDQTLESLSAPPLALIVLFGLVIFLMSMSTYSEYKATVEKSKASMKLMSFLLPFLIILLVYIMIDSNRWFYPYGGVTRPVVYHLASQEGGSPWGIALLLVLLLVMVHYQDSFQSTWFRML</sequence>
<dbReference type="PANTHER" id="PTHR33306">
    <property type="entry name" value="EXPRESSED PROTEIN-RELATED-RELATED"/>
    <property type="match status" value="1"/>
</dbReference>
<dbReference type="EMBL" id="GEDG01027412">
    <property type="protein sequence ID" value="JAP13868.1"/>
    <property type="molecule type" value="Transcribed_RNA"/>
</dbReference>
<proteinExistence type="predicted"/>
<accession>A0A0V0H0F3</accession>
<reference evidence="2" key="1">
    <citation type="submission" date="2015-12" db="EMBL/GenBank/DDBJ databases">
        <title>Gene expression during late stages of embryo sac development: a critical building block for successful pollen-pistil interactions.</title>
        <authorList>
            <person name="Liu Y."/>
            <person name="Joly V."/>
            <person name="Sabar M."/>
            <person name="Matton D.P."/>
        </authorList>
    </citation>
    <scope>NUCLEOTIDE SEQUENCE</scope>
</reference>
<evidence type="ECO:0000313" key="2">
    <source>
        <dbReference type="EMBL" id="JAP13868.1"/>
    </source>
</evidence>
<feature type="transmembrane region" description="Helical" evidence="1">
    <location>
        <begin position="20"/>
        <end position="39"/>
    </location>
</feature>
<keyword evidence="1" id="KW-0812">Transmembrane</keyword>
<organism evidence="2">
    <name type="scientific">Solanum chacoense</name>
    <name type="common">Chaco potato</name>
    <dbReference type="NCBI Taxonomy" id="4108"/>
    <lineage>
        <taxon>Eukaryota</taxon>
        <taxon>Viridiplantae</taxon>
        <taxon>Streptophyta</taxon>
        <taxon>Embryophyta</taxon>
        <taxon>Tracheophyta</taxon>
        <taxon>Spermatophyta</taxon>
        <taxon>Magnoliopsida</taxon>
        <taxon>eudicotyledons</taxon>
        <taxon>Gunneridae</taxon>
        <taxon>Pentapetalae</taxon>
        <taxon>asterids</taxon>
        <taxon>lamiids</taxon>
        <taxon>Solanales</taxon>
        <taxon>Solanaceae</taxon>
        <taxon>Solanoideae</taxon>
        <taxon>Solaneae</taxon>
        <taxon>Solanum</taxon>
    </lineage>
</organism>